<dbReference type="EMBL" id="GQ918152">
    <property type="protein sequence ID" value="ADO00426.1"/>
    <property type="molecule type" value="Genomic_DNA"/>
</dbReference>
<dbReference type="InterPro" id="IPR000719">
    <property type="entry name" value="Prot_kinase_dom"/>
</dbReference>
<evidence type="ECO:0000313" key="3">
    <source>
        <dbReference type="Proteomes" id="UP000112896"/>
    </source>
</evidence>
<dbReference type="Proteomes" id="UP000112896">
    <property type="component" value="Segment"/>
</dbReference>
<dbReference type="PANTHER" id="PTHR44167">
    <property type="entry name" value="OVARIAN-SPECIFIC SERINE/THREONINE-PROTEIN KINASE LOK-RELATED"/>
    <property type="match status" value="1"/>
</dbReference>
<organismHost>
    <name type="scientific">Wiseana cervinata</name>
    <dbReference type="NCBI Taxonomy" id="107013"/>
</organismHost>
<dbReference type="SUPFAM" id="SSF56112">
    <property type="entry name" value="Protein kinase-like (PK-like)"/>
    <property type="match status" value="1"/>
</dbReference>
<dbReference type="Gene3D" id="1.10.510.10">
    <property type="entry name" value="Transferase(Phosphotransferase) domain 1"/>
    <property type="match status" value="1"/>
</dbReference>
<keyword evidence="3" id="KW-1185">Reference proteome</keyword>
<dbReference type="KEGG" id="vg:10963805"/>
<dbReference type="InterPro" id="IPR008271">
    <property type="entry name" value="Ser/Thr_kinase_AS"/>
</dbReference>
<proteinExistence type="predicted"/>
<evidence type="ECO:0000313" key="2">
    <source>
        <dbReference type="EMBL" id="ADO00426.1"/>
    </source>
</evidence>
<name>G0T5A9_IRV9</name>
<evidence type="ECO:0000259" key="1">
    <source>
        <dbReference type="PROSITE" id="PS50011"/>
    </source>
</evidence>
<feature type="domain" description="Protein kinase" evidence="1">
    <location>
        <begin position="33"/>
        <end position="323"/>
    </location>
</feature>
<accession>G0T5A9</accession>
<dbReference type="SMART" id="SM00220">
    <property type="entry name" value="S_TKc"/>
    <property type="match status" value="1"/>
</dbReference>
<dbReference type="PROSITE" id="PS00108">
    <property type="entry name" value="PROTEIN_KINASE_ST"/>
    <property type="match status" value="1"/>
</dbReference>
<reference evidence="2 3" key="1">
    <citation type="journal article" date="2011" name="J. Virol.">
        <title>Genomic and proteomic analysis of invertebrate iridovirus type 9.</title>
        <authorList>
            <person name="Wong C.K."/>
            <person name="Young V.L."/>
            <person name="Kleffmann T."/>
            <person name="Ward V.K."/>
        </authorList>
    </citation>
    <scope>NUCLEOTIDE SEQUENCE [LARGE SCALE GENOMIC DNA]</scope>
</reference>
<dbReference type="InterPro" id="IPR011009">
    <property type="entry name" value="Kinase-like_dom_sf"/>
</dbReference>
<protein>
    <recommendedName>
        <fullName evidence="1">Protein kinase domain-containing protein</fullName>
    </recommendedName>
</protein>
<dbReference type="PANTHER" id="PTHR44167:SF24">
    <property type="entry name" value="SERINE_THREONINE-PROTEIN KINASE CHK2"/>
    <property type="match status" value="1"/>
</dbReference>
<dbReference type="PROSITE" id="PS50011">
    <property type="entry name" value="PROTEIN_KINASE_DOM"/>
    <property type="match status" value="1"/>
</dbReference>
<dbReference type="GeneID" id="10963805"/>
<dbReference type="RefSeq" id="YP_004732866.1">
    <property type="nucleotide sequence ID" value="NC_015780.1"/>
</dbReference>
<dbReference type="Pfam" id="PF00069">
    <property type="entry name" value="Pkinase"/>
    <property type="match status" value="1"/>
</dbReference>
<sequence>MVMSLLSDEFAEKTVKKYINEGLWLNCSLSDYYTYLEYYDEGGYGSIHTVMDRITGNEYILKRSSKKDFVSGVLDPCFTTNQTKVCSNLLFDSNLYNNINLKVSREAEFMVKVYKKLGGIKLLDYYDDDDHYILVMENGGRSLESIAGSHRKKITDLVRYNGYHSNFFYHTYLKQVIVYAIKIYHSIKNIHDLGIHHNDLKPENILVCGDIITIIDYGVAKPIEEYYESYHGTLEYTPFEFVENGVYSPWDHTIWCFGIMLHFLTLMKYPFLREEEVLEYQLNYKKINKLPQSFSNLIYDCLQKNPSKRPQNLLERLENLNSY</sequence>
<organism evidence="2 3">
    <name type="scientific">Wiseana iridescent virus</name>
    <name type="common">WIV</name>
    <name type="synonym">Insect iridescent virus type 9</name>
    <dbReference type="NCBI Taxonomy" id="68347"/>
    <lineage>
        <taxon>Viruses</taxon>
        <taxon>Varidnaviria</taxon>
        <taxon>Bamfordvirae</taxon>
        <taxon>Nucleocytoviricota</taxon>
        <taxon>Megaviricetes</taxon>
        <taxon>Pimascovirales</taxon>
        <taxon>Pimascovirales incertae sedis</taxon>
        <taxon>Iridoviridae</taxon>
        <taxon>Betairidovirinae</taxon>
        <taxon>Chloriridovirus</taxon>
        <taxon>Chloriridovirus wiseana1</taxon>
        <taxon>Invertebrate iridescent virus 9</taxon>
    </lineage>
</organism>
<dbReference type="GO" id="GO:0004672">
    <property type="term" value="F:protein kinase activity"/>
    <property type="evidence" value="ECO:0007669"/>
    <property type="project" value="InterPro"/>
</dbReference>
<dbReference type="GO" id="GO:0005524">
    <property type="term" value="F:ATP binding"/>
    <property type="evidence" value="ECO:0007669"/>
    <property type="project" value="InterPro"/>
</dbReference>
<dbReference type="Gene3D" id="3.30.200.20">
    <property type="entry name" value="Phosphorylase Kinase, domain 1"/>
    <property type="match status" value="1"/>
</dbReference>